<feature type="chain" id="PRO_5045595375" evidence="2">
    <location>
        <begin position="25"/>
        <end position="865"/>
    </location>
</feature>
<dbReference type="SUPFAM" id="SSF110296">
    <property type="entry name" value="Oligoxyloglucan reducing end-specific cellobiohydrolase"/>
    <property type="match status" value="2"/>
</dbReference>
<protein>
    <submittedName>
        <fullName evidence="3">Exo-alpha-sialidase</fullName>
    </submittedName>
</protein>
<dbReference type="EMBL" id="BAABAB010000056">
    <property type="protein sequence ID" value="GAA3643222.1"/>
    <property type="molecule type" value="Genomic_DNA"/>
</dbReference>
<feature type="signal peptide" evidence="2">
    <location>
        <begin position="1"/>
        <end position="24"/>
    </location>
</feature>
<feature type="compositionally biased region" description="Polar residues" evidence="1">
    <location>
        <begin position="88"/>
        <end position="100"/>
    </location>
</feature>
<sequence>MRRRLAVFVAALVAVLFAATPGFADGPGSPAGKEAGEESQEVADATDWFMSQRLAPNGAVDPDAYAAGAAQAAAVSQVGGSWTERTARSGSDGNDFSDSPQYIDPTSDASNSGAGDRWVSGRMTALAAAPDGSLFAGAADGGVWKSSDGGQRWVPTTDGQKTLSIGALLATGSGSDYTIYAGTGEANTSQDSYAGVGVLASGDGGASWHRVGGSELNGALIFRLAQDGSRLFAATSHGLYSLDTTALNAIWTAVLQPAGYPTGSTNANLVVGNMISDVAVRPGTNGRQVLAVAGWRGGWPTNGLYLSNDAGAHFSYLVNPKGWVPPKAEGRTTLAYSAAGDRAYAIVQSPYLLNVGTNGKTLLQGIYESKNGDPTGPWTKIATSSKLASSGSAQTISRIGKGYAPGIQAWYNQFLIVDPANKDHVYAGLEEVYETQNAGAGWNTVGPYWNFGFRCFAYVPFEGTCNHNQAHSDQHAAVIAGGRLYVGNDGGVYARALTDHHAGNWANLNAHMDVLQYYGAQGSRDSTIYGGMQDNGSNKVFPTTGTVLDDLGQPITVSSVQVFGGDGGYTLVDPDNSKNVITEYTELAAAKSTDGGANWHSIAPADPDPRFIAPIVMDRADSSHLVAGGAFVWNSNSGVAGTTANTGAATDWKNIFDVRTALGGNTTSQITALDAITIGDTQHVAAAWCGPCNPSLPSGSGFEAGIVMLSNSGGSWHATAQECTGTAACPDTGLPNRYITGIKIDPADPNHAYVSLSGYSRHWIVGPDDPGVGHVFQTSTGGSSWTDISGNLPDIPANDIVLNGRQLIVASDIGVYTSTDNGSTWSRLGTNLPNVVVSQILLDPNANLVAATHGRGIWTIPTAAG</sequence>
<dbReference type="InterPro" id="IPR015943">
    <property type="entry name" value="WD40/YVTN_repeat-like_dom_sf"/>
</dbReference>
<gene>
    <name evidence="3" type="ORF">GCM10022236_52350</name>
</gene>
<organism evidence="3 4">
    <name type="scientific">Microlunatus ginsengisoli</name>
    <dbReference type="NCBI Taxonomy" id="363863"/>
    <lineage>
        <taxon>Bacteria</taxon>
        <taxon>Bacillati</taxon>
        <taxon>Actinomycetota</taxon>
        <taxon>Actinomycetes</taxon>
        <taxon>Propionibacteriales</taxon>
        <taxon>Propionibacteriaceae</taxon>
        <taxon>Microlunatus</taxon>
    </lineage>
</organism>
<proteinExistence type="predicted"/>
<accession>A0ABP7AY06</accession>
<evidence type="ECO:0000313" key="4">
    <source>
        <dbReference type="Proteomes" id="UP001501490"/>
    </source>
</evidence>
<dbReference type="Gene3D" id="2.130.10.10">
    <property type="entry name" value="YVTN repeat-like/Quinoprotein amine dehydrogenase"/>
    <property type="match status" value="3"/>
</dbReference>
<keyword evidence="4" id="KW-1185">Reference proteome</keyword>
<comment type="caution">
    <text evidence="3">The sequence shown here is derived from an EMBL/GenBank/DDBJ whole genome shotgun (WGS) entry which is preliminary data.</text>
</comment>
<evidence type="ECO:0000256" key="1">
    <source>
        <dbReference type="SAM" id="MobiDB-lite"/>
    </source>
</evidence>
<dbReference type="Proteomes" id="UP001501490">
    <property type="component" value="Unassembled WGS sequence"/>
</dbReference>
<dbReference type="RefSeq" id="WP_344810069.1">
    <property type="nucleotide sequence ID" value="NZ_BAABAB010000056.1"/>
</dbReference>
<evidence type="ECO:0000256" key="2">
    <source>
        <dbReference type="SAM" id="SignalP"/>
    </source>
</evidence>
<evidence type="ECO:0000313" key="3">
    <source>
        <dbReference type="EMBL" id="GAA3643222.1"/>
    </source>
</evidence>
<name>A0ABP7AY06_9ACTN</name>
<reference evidence="4" key="1">
    <citation type="journal article" date="2019" name="Int. J. Syst. Evol. Microbiol.">
        <title>The Global Catalogue of Microorganisms (GCM) 10K type strain sequencing project: providing services to taxonomists for standard genome sequencing and annotation.</title>
        <authorList>
            <consortium name="The Broad Institute Genomics Platform"/>
            <consortium name="The Broad Institute Genome Sequencing Center for Infectious Disease"/>
            <person name="Wu L."/>
            <person name="Ma J."/>
        </authorList>
    </citation>
    <scope>NUCLEOTIDE SEQUENCE [LARGE SCALE GENOMIC DNA]</scope>
    <source>
        <strain evidence="4">JCM 16929</strain>
    </source>
</reference>
<keyword evidence="2" id="KW-0732">Signal</keyword>
<feature type="region of interest" description="Disordered" evidence="1">
    <location>
        <begin position="79"/>
        <end position="116"/>
    </location>
</feature>